<evidence type="ECO:0000256" key="7">
    <source>
        <dbReference type="SAM" id="MobiDB-lite"/>
    </source>
</evidence>
<accession>A0A918THH4</accession>
<protein>
    <submittedName>
        <fullName evidence="10">Type II secretion system protein GspF</fullName>
    </submittedName>
</protein>
<dbReference type="PRINTS" id="PR00812">
    <property type="entry name" value="BCTERIALGSPF"/>
</dbReference>
<evidence type="ECO:0000256" key="8">
    <source>
        <dbReference type="SAM" id="Phobius"/>
    </source>
</evidence>
<dbReference type="Pfam" id="PF00482">
    <property type="entry name" value="T2SSF"/>
    <property type="match status" value="2"/>
</dbReference>
<feature type="region of interest" description="Disordered" evidence="7">
    <location>
        <begin position="49"/>
        <end position="91"/>
    </location>
</feature>
<feature type="transmembrane region" description="Helical" evidence="8">
    <location>
        <begin position="411"/>
        <end position="432"/>
    </location>
</feature>
<proteinExistence type="inferred from homology"/>
<dbReference type="InterPro" id="IPR018076">
    <property type="entry name" value="T2SS_GspF_dom"/>
</dbReference>
<dbReference type="Proteomes" id="UP000644507">
    <property type="component" value="Unassembled WGS sequence"/>
</dbReference>
<evidence type="ECO:0000256" key="4">
    <source>
        <dbReference type="ARBA" id="ARBA00022692"/>
    </source>
</evidence>
<organism evidence="10 11">
    <name type="scientific">Roseibacillus persicicus</name>
    <dbReference type="NCBI Taxonomy" id="454148"/>
    <lineage>
        <taxon>Bacteria</taxon>
        <taxon>Pseudomonadati</taxon>
        <taxon>Verrucomicrobiota</taxon>
        <taxon>Verrucomicrobiia</taxon>
        <taxon>Verrucomicrobiales</taxon>
        <taxon>Verrucomicrobiaceae</taxon>
        <taxon>Roseibacillus</taxon>
    </lineage>
</organism>
<feature type="transmembrane region" description="Helical" evidence="8">
    <location>
        <begin position="200"/>
        <end position="222"/>
    </location>
</feature>
<keyword evidence="6 8" id="KW-0472">Membrane</keyword>
<evidence type="ECO:0000256" key="6">
    <source>
        <dbReference type="ARBA" id="ARBA00023136"/>
    </source>
</evidence>
<dbReference type="InterPro" id="IPR042094">
    <property type="entry name" value="T2SS_GspF_sf"/>
</dbReference>
<feature type="domain" description="Type II secretion system protein GspF" evidence="9">
    <location>
        <begin position="104"/>
        <end position="227"/>
    </location>
</feature>
<name>A0A918THH4_9BACT</name>
<dbReference type="GO" id="GO:0005886">
    <property type="term" value="C:plasma membrane"/>
    <property type="evidence" value="ECO:0007669"/>
    <property type="project" value="UniProtKB-SubCell"/>
</dbReference>
<dbReference type="AlphaFoldDB" id="A0A918THH4"/>
<keyword evidence="4 8" id="KW-0812">Transmembrane</keyword>
<reference evidence="10" key="2">
    <citation type="submission" date="2020-09" db="EMBL/GenBank/DDBJ databases">
        <authorList>
            <person name="Sun Q."/>
            <person name="Kim S."/>
        </authorList>
    </citation>
    <scope>NUCLEOTIDE SEQUENCE</scope>
    <source>
        <strain evidence="10">KCTC 12988</strain>
    </source>
</reference>
<gene>
    <name evidence="10" type="primary">pulF</name>
    <name evidence="10" type="ORF">GCM10007100_12290</name>
</gene>
<dbReference type="EMBL" id="BMXI01000004">
    <property type="protein sequence ID" value="GHC48014.1"/>
    <property type="molecule type" value="Genomic_DNA"/>
</dbReference>
<feature type="transmembrane region" description="Helical" evidence="8">
    <location>
        <begin position="257"/>
        <end position="276"/>
    </location>
</feature>
<keyword evidence="11" id="KW-1185">Reference proteome</keyword>
<dbReference type="Gene3D" id="1.20.81.30">
    <property type="entry name" value="Type II secretion system (T2SS), domain F"/>
    <property type="match status" value="2"/>
</dbReference>
<comment type="subcellular location">
    <subcellularLocation>
        <location evidence="1">Cell membrane</location>
        <topology evidence="1">Multi-pass membrane protein</topology>
    </subcellularLocation>
</comment>
<feature type="compositionally biased region" description="Basic and acidic residues" evidence="7">
    <location>
        <begin position="80"/>
        <end position="90"/>
    </location>
</feature>
<dbReference type="RefSeq" id="WP_189568358.1">
    <property type="nucleotide sequence ID" value="NZ_BMXI01000004.1"/>
</dbReference>
<comment type="caution">
    <text evidence="10">The sequence shown here is derived from an EMBL/GenBank/DDBJ whole genome shotgun (WGS) entry which is preliminary data.</text>
</comment>
<sequence length="441" mass="48045">MAVFNYKALGAGGAVVTGELTAGDRGEALRQLDKKGLQPVKVAEAKVVAKPAKTDKTAARRAPQVKAKPEGLVKASPKVKAKDKDTKEVPEGPLKMKSKEVVYFTEELSDMLAAGLQLEPALRAMEAREEEGNIKEISQRIRNLVRDGTSFSQALKRVSPSFGPLYCSLAAAGEASGALDTILRRQAHYLKTIQELRGRITLALIYPAFLILSGIGVSIIFVTKLIPQLTGLLKGTPGSEMPIGVRVMIGASDFLRAWWIVILLIVLAGAIFFKAWKDAERNKPAWDRIKLKLPLYGNVIRGRFYVQFLETMANLVGNGLPLLRSLELTRDAAQNIHLRSSMDEMIEMVGDGRSLSSTMIRSQIFPPLLIDMVAVGEQTGKIDLALRRAAERYDKELDGALQKVMAMVMPAVLLLMASLVGTMAYAMISAIFQTINNLGGA</sequence>
<keyword evidence="5 8" id="KW-1133">Transmembrane helix</keyword>
<dbReference type="InterPro" id="IPR003004">
    <property type="entry name" value="GspF/PilC"/>
</dbReference>
<evidence type="ECO:0000259" key="9">
    <source>
        <dbReference type="Pfam" id="PF00482"/>
    </source>
</evidence>
<dbReference type="PANTHER" id="PTHR30012:SF0">
    <property type="entry name" value="TYPE II SECRETION SYSTEM PROTEIN F-RELATED"/>
    <property type="match status" value="1"/>
</dbReference>
<evidence type="ECO:0000313" key="10">
    <source>
        <dbReference type="EMBL" id="GHC48014.1"/>
    </source>
</evidence>
<reference evidence="10" key="1">
    <citation type="journal article" date="2014" name="Int. J. Syst. Evol. Microbiol.">
        <title>Complete genome sequence of Corynebacterium casei LMG S-19264T (=DSM 44701T), isolated from a smear-ripened cheese.</title>
        <authorList>
            <consortium name="US DOE Joint Genome Institute (JGI-PGF)"/>
            <person name="Walter F."/>
            <person name="Albersmeier A."/>
            <person name="Kalinowski J."/>
            <person name="Ruckert C."/>
        </authorList>
    </citation>
    <scope>NUCLEOTIDE SEQUENCE</scope>
    <source>
        <strain evidence="10">KCTC 12988</strain>
    </source>
</reference>
<evidence type="ECO:0000256" key="3">
    <source>
        <dbReference type="ARBA" id="ARBA00022475"/>
    </source>
</evidence>
<evidence type="ECO:0000313" key="11">
    <source>
        <dbReference type="Proteomes" id="UP000644507"/>
    </source>
</evidence>
<evidence type="ECO:0000256" key="2">
    <source>
        <dbReference type="ARBA" id="ARBA00005745"/>
    </source>
</evidence>
<evidence type="ECO:0000256" key="1">
    <source>
        <dbReference type="ARBA" id="ARBA00004651"/>
    </source>
</evidence>
<keyword evidence="3" id="KW-1003">Cell membrane</keyword>
<dbReference type="PANTHER" id="PTHR30012">
    <property type="entry name" value="GENERAL SECRETION PATHWAY PROTEIN"/>
    <property type="match status" value="1"/>
</dbReference>
<evidence type="ECO:0000256" key="5">
    <source>
        <dbReference type="ARBA" id="ARBA00022989"/>
    </source>
</evidence>
<comment type="similarity">
    <text evidence="2">Belongs to the GSP F family.</text>
</comment>
<feature type="domain" description="Type II secretion system protein GspF" evidence="9">
    <location>
        <begin position="308"/>
        <end position="428"/>
    </location>
</feature>